<accession>A0A9J6QYQ1</accession>
<name>A0A9J6QYQ1_9FIRM</name>
<organism evidence="3 4">
    <name type="scientific">Hominibacterium faecale</name>
    <dbReference type="NCBI Taxonomy" id="2839743"/>
    <lineage>
        <taxon>Bacteria</taxon>
        <taxon>Bacillati</taxon>
        <taxon>Bacillota</taxon>
        <taxon>Clostridia</taxon>
        <taxon>Peptostreptococcales</taxon>
        <taxon>Anaerovoracaceae</taxon>
        <taxon>Hominibacterium</taxon>
    </lineage>
</organism>
<evidence type="ECO:0000313" key="3">
    <source>
        <dbReference type="EMBL" id="MCU7380600.1"/>
    </source>
</evidence>
<reference evidence="3" key="1">
    <citation type="submission" date="2022-09" db="EMBL/GenBank/DDBJ databases">
        <title>Culturomic study of gut microbiota in children with autism spectrum disorder.</title>
        <authorList>
            <person name="Efimov B.A."/>
            <person name="Chaplin A.V."/>
            <person name="Sokolova S.R."/>
            <person name="Pikina A.P."/>
            <person name="Korzhanova M."/>
            <person name="Belova V."/>
            <person name="Korostin D."/>
        </authorList>
    </citation>
    <scope>NUCLEOTIDE SEQUENCE</scope>
    <source>
        <strain evidence="3">ASD5510</strain>
    </source>
</reference>
<dbReference type="PANTHER" id="PTHR46044:SF1">
    <property type="entry name" value="CN HYDROLASE DOMAIN-CONTAINING PROTEIN"/>
    <property type="match status" value="1"/>
</dbReference>
<evidence type="ECO:0000313" key="4">
    <source>
        <dbReference type="Proteomes" id="UP001065549"/>
    </source>
</evidence>
<keyword evidence="3" id="KW-0378">Hydrolase</keyword>
<dbReference type="EMBL" id="JAOSHN010000011">
    <property type="protein sequence ID" value="MCU7380600.1"/>
    <property type="molecule type" value="Genomic_DNA"/>
</dbReference>
<dbReference type="Proteomes" id="UP001065549">
    <property type="component" value="Unassembled WGS sequence"/>
</dbReference>
<dbReference type="InterPro" id="IPR044149">
    <property type="entry name" value="Nitrilases_CHs"/>
</dbReference>
<dbReference type="InterPro" id="IPR036526">
    <property type="entry name" value="C-N_Hydrolase_sf"/>
</dbReference>
<dbReference type="InterPro" id="IPR003010">
    <property type="entry name" value="C-N_Hydrolase"/>
</dbReference>
<dbReference type="CDD" id="cd07564">
    <property type="entry name" value="nitrilases_CHs"/>
    <property type="match status" value="1"/>
</dbReference>
<dbReference type="PANTHER" id="PTHR46044">
    <property type="entry name" value="NITRILASE"/>
    <property type="match status" value="1"/>
</dbReference>
<dbReference type="SUPFAM" id="SSF56317">
    <property type="entry name" value="Carbon-nitrogen hydrolase"/>
    <property type="match status" value="1"/>
</dbReference>
<keyword evidence="4" id="KW-1185">Reference proteome</keyword>
<dbReference type="GO" id="GO:0016787">
    <property type="term" value="F:hydrolase activity"/>
    <property type="evidence" value="ECO:0007669"/>
    <property type="project" value="UniProtKB-KW"/>
</dbReference>
<gene>
    <name evidence="3" type="ORF">OBO34_20005</name>
</gene>
<evidence type="ECO:0000256" key="1">
    <source>
        <dbReference type="ARBA" id="ARBA00008129"/>
    </source>
</evidence>
<dbReference type="Gene3D" id="3.60.110.10">
    <property type="entry name" value="Carbon-nitrogen hydrolase"/>
    <property type="match status" value="1"/>
</dbReference>
<evidence type="ECO:0000259" key="2">
    <source>
        <dbReference type="PROSITE" id="PS50263"/>
    </source>
</evidence>
<protein>
    <submittedName>
        <fullName evidence="3">Carbon-nitrogen hydrolase family protein</fullName>
    </submittedName>
</protein>
<dbReference type="RefSeq" id="WP_253019368.1">
    <property type="nucleotide sequence ID" value="NZ_JAOSHN010000011.1"/>
</dbReference>
<sequence length="341" mass="38261">MSGKIFNGRQCVKAAIAQIAPVFMDKDKTIEKAIDYIGMAGEQKVDIVVFPESFIPAFPYWQEGPNDAMEDFAKVNLDFQNNAVLVGSEDTDRLAQAALKANVNIVMGCTELDDRIGSRTLYNSMLYFSRTGELAGRHRKVVPTNTERCFHGMGQGGENLKIKNLDIGRVGGLVCWENHMIMMRALLACQGEEIHVACWPGTFSGMPNDSMTVVDSERKNPQNYNTSDIEPAIRCHAFESQGFVLSACAYMPEEEVPGDFPYKDRTNWDWAYGGSSIVDPFGCYLVEPVYDREELIVAELDSDLIRLAKHSFDVLGHYSRPDLVKLVYKDTEEDYLVKMSD</sequence>
<proteinExistence type="inferred from homology"/>
<dbReference type="Pfam" id="PF00795">
    <property type="entry name" value="CN_hydrolase"/>
    <property type="match status" value="1"/>
</dbReference>
<dbReference type="PROSITE" id="PS50263">
    <property type="entry name" value="CN_HYDROLASE"/>
    <property type="match status" value="1"/>
</dbReference>
<feature type="domain" description="CN hydrolase" evidence="2">
    <location>
        <begin position="12"/>
        <end position="302"/>
    </location>
</feature>
<dbReference type="AlphaFoldDB" id="A0A9J6QYQ1"/>
<comment type="caution">
    <text evidence="3">The sequence shown here is derived from an EMBL/GenBank/DDBJ whole genome shotgun (WGS) entry which is preliminary data.</text>
</comment>
<comment type="similarity">
    <text evidence="1">Belongs to the carbon-nitrogen hydrolase superfamily. Nitrilase family.</text>
</comment>